<comment type="similarity">
    <text evidence="1">Belongs to the arrestin family.</text>
</comment>
<dbReference type="Pfam" id="PF02752">
    <property type="entry name" value="Arrestin_C"/>
    <property type="match status" value="1"/>
</dbReference>
<dbReference type="SMART" id="SM01017">
    <property type="entry name" value="Arrestin_C"/>
    <property type="match status" value="1"/>
</dbReference>
<accession>A0A834KFF2</accession>
<dbReference type="AlphaFoldDB" id="A0A834KFF2"/>
<gene>
    <name evidence="4" type="ORF">HZH68_005102</name>
</gene>
<evidence type="ECO:0000256" key="1">
    <source>
        <dbReference type="ARBA" id="ARBA00005298"/>
    </source>
</evidence>
<dbReference type="GO" id="GO:0005737">
    <property type="term" value="C:cytoplasm"/>
    <property type="evidence" value="ECO:0007669"/>
    <property type="project" value="TreeGrafter"/>
</dbReference>
<dbReference type="InterPro" id="IPR014752">
    <property type="entry name" value="Arrestin-like_C"/>
</dbReference>
<feature type="domain" description="Arrestin C-terminal-like" evidence="3">
    <location>
        <begin position="172"/>
        <end position="301"/>
    </location>
</feature>
<dbReference type="Proteomes" id="UP000617340">
    <property type="component" value="Unassembled WGS sequence"/>
</dbReference>
<protein>
    <recommendedName>
        <fullName evidence="3">Arrestin C-terminal-like domain-containing protein</fullName>
    </recommendedName>
</protein>
<dbReference type="EMBL" id="JACSDZ010000004">
    <property type="protein sequence ID" value="KAF7405733.1"/>
    <property type="molecule type" value="Genomic_DNA"/>
</dbReference>
<dbReference type="InterPro" id="IPR011022">
    <property type="entry name" value="Arrestin_C-like"/>
</dbReference>
<sequence>MSPRTFIVKYDRPSATYVPGENITGCVIIILNESKSVRGLASVYWTTTRTENDINGKPVTVTDHHHATEKYFSIEQSLLRKSPENDRVELPEGQSEYYFSFQLPMNIPCSFEHEVGYIRYTAKAIVDIPWRFDWWTKTAFTVVAPFDLNSISHQCMGIDDETSKDYCCCCINKGSIHVRIKVPSLGYVPGQFIMTEVISDVKSSSINVTKISTKLEEVITFYAHGSTKREEITIQKNQDDGPIGTHHQTNLKLYVPPIPPSNLDNCSIIQLKYRLRVHVHVSGMHKKIDKKYPIFIGTIPLFSSSWTPWTQTNDTQPSAPIIDQEPSVSIPMPISIPGFVKPSGKITNLPSIPQPNFNESQTPNPSLPLGWNMPPPSYEECMQKANNIKDDDDSNSVYGADQPFAPRYPVFNFMFPHPPK</sequence>
<keyword evidence="5" id="KW-1185">Reference proteome</keyword>
<dbReference type="InterPro" id="IPR011021">
    <property type="entry name" value="Arrestin-like_N"/>
</dbReference>
<organism evidence="4 5">
    <name type="scientific">Vespula germanica</name>
    <name type="common">German yellow jacket</name>
    <name type="synonym">Paravespula germanica</name>
    <dbReference type="NCBI Taxonomy" id="30212"/>
    <lineage>
        <taxon>Eukaryota</taxon>
        <taxon>Metazoa</taxon>
        <taxon>Ecdysozoa</taxon>
        <taxon>Arthropoda</taxon>
        <taxon>Hexapoda</taxon>
        <taxon>Insecta</taxon>
        <taxon>Pterygota</taxon>
        <taxon>Neoptera</taxon>
        <taxon>Endopterygota</taxon>
        <taxon>Hymenoptera</taxon>
        <taxon>Apocrita</taxon>
        <taxon>Aculeata</taxon>
        <taxon>Vespoidea</taxon>
        <taxon>Vespidae</taxon>
        <taxon>Vespinae</taxon>
        <taxon>Vespula</taxon>
    </lineage>
</organism>
<evidence type="ECO:0000313" key="4">
    <source>
        <dbReference type="EMBL" id="KAF7405733.1"/>
    </source>
</evidence>
<comment type="caution">
    <text evidence="4">The sequence shown here is derived from an EMBL/GenBank/DDBJ whole genome shotgun (WGS) entry which is preliminary data.</text>
</comment>
<dbReference type="PANTHER" id="PTHR11188:SF176">
    <property type="entry name" value="ARRESTIN DOMAIN-CONTAINING PROTEIN 1"/>
    <property type="match status" value="1"/>
</dbReference>
<reference evidence="4" key="1">
    <citation type="journal article" date="2020" name="G3 (Bethesda)">
        <title>High-Quality Assemblies for Three Invasive Social Wasps from the &lt;i&gt;Vespula&lt;/i&gt; Genus.</title>
        <authorList>
            <person name="Harrop T.W.R."/>
            <person name="Guhlin J."/>
            <person name="McLaughlin G.M."/>
            <person name="Permina E."/>
            <person name="Stockwell P."/>
            <person name="Gilligan J."/>
            <person name="Le Lec M.F."/>
            <person name="Gruber M.A.M."/>
            <person name="Quinn O."/>
            <person name="Lovegrove M."/>
            <person name="Duncan E.J."/>
            <person name="Remnant E.J."/>
            <person name="Van Eeckhoven J."/>
            <person name="Graham B."/>
            <person name="Knapp R.A."/>
            <person name="Langford K.W."/>
            <person name="Kronenberg Z."/>
            <person name="Press M.O."/>
            <person name="Eacker S.M."/>
            <person name="Wilson-Rankin E.E."/>
            <person name="Purcell J."/>
            <person name="Lester P.J."/>
            <person name="Dearden P.K."/>
        </authorList>
    </citation>
    <scope>NUCLEOTIDE SEQUENCE</scope>
    <source>
        <strain evidence="4">Linc-1</strain>
    </source>
</reference>
<proteinExistence type="inferred from homology"/>
<dbReference type="Pfam" id="PF00339">
    <property type="entry name" value="Arrestin_N"/>
    <property type="match status" value="1"/>
</dbReference>
<dbReference type="PANTHER" id="PTHR11188">
    <property type="entry name" value="ARRESTIN DOMAIN CONTAINING PROTEIN"/>
    <property type="match status" value="1"/>
</dbReference>
<evidence type="ECO:0000256" key="2">
    <source>
        <dbReference type="ARBA" id="ARBA00022606"/>
    </source>
</evidence>
<dbReference type="InterPro" id="IPR050357">
    <property type="entry name" value="Arrestin_domain-protein"/>
</dbReference>
<dbReference type="InterPro" id="IPR014756">
    <property type="entry name" value="Ig_E-set"/>
</dbReference>
<keyword evidence="2" id="KW-0716">Sensory transduction</keyword>
<name>A0A834KFF2_VESGE</name>
<evidence type="ECO:0000313" key="5">
    <source>
        <dbReference type="Proteomes" id="UP000617340"/>
    </source>
</evidence>
<dbReference type="SUPFAM" id="SSF81296">
    <property type="entry name" value="E set domains"/>
    <property type="match status" value="2"/>
</dbReference>
<dbReference type="Gene3D" id="2.60.40.640">
    <property type="match status" value="2"/>
</dbReference>
<evidence type="ECO:0000259" key="3">
    <source>
        <dbReference type="SMART" id="SM01017"/>
    </source>
</evidence>
<dbReference type="GO" id="GO:0015031">
    <property type="term" value="P:protein transport"/>
    <property type="evidence" value="ECO:0007669"/>
    <property type="project" value="TreeGrafter"/>
</dbReference>